<reference evidence="1" key="1">
    <citation type="submission" date="2018-06" db="EMBL/GenBank/DDBJ databases">
        <authorList>
            <person name="Zhirakovskaya E."/>
        </authorList>
    </citation>
    <scope>NUCLEOTIDE SEQUENCE</scope>
</reference>
<gene>
    <name evidence="1" type="ORF">MNBD_GAMMA17-507</name>
</gene>
<evidence type="ECO:0000313" key="1">
    <source>
        <dbReference type="EMBL" id="VAW88463.1"/>
    </source>
</evidence>
<sequence length="533" mass="55838">MTISRQTQLIGFSIISLALAACSGGSSAPPAPAPPSTPPPEPTYLISGSLNIAPNSGMVIQNNGSDDLAIGGVSFEFSTGLTSGTNYEITIMTQPSGQNCDITNGSGSINGTDVNNILITCLSWGDATLIENDDNGMASLPQIAIDANGNAIAVWQQSDGLQTNIWANRYTAGSIWGGAVFLETDTGDAVMPKIAMDASGNAIAIWSQSDGTRNNIWTNHYTAGGSWSGRVLIEIDDVGSATNPQIAMNNTGNAVAVWQQINAGGTSDIWASRYIASTWQSATIIDVLAGVAIKPQVVIDSSNNAIAMWSQTNGFGYNIYSSHYTVGGSWSTGTWAINGSNNGPADGPQIALDSNDNLIAVWDQLNDGRYGIKANHYTVGTGWETARFIETNNSDARGVQIAIDASNNAHVVWAHAADGAIRANHYIAANGAWGNDELVSNSSSELTTTPQIATDASGNAIVLWSQTNGGGSQINIWASRYVTDSWSTASLIEDDSVGSAINPQITIGDNGDAIAIWNQTGTAMQDIWVNHLQ</sequence>
<dbReference type="EMBL" id="UOFQ01000098">
    <property type="protein sequence ID" value="VAW88463.1"/>
    <property type="molecule type" value="Genomic_DNA"/>
</dbReference>
<dbReference type="PROSITE" id="PS51257">
    <property type="entry name" value="PROKAR_LIPOPROTEIN"/>
    <property type="match status" value="1"/>
</dbReference>
<organism evidence="1">
    <name type="scientific">hydrothermal vent metagenome</name>
    <dbReference type="NCBI Taxonomy" id="652676"/>
    <lineage>
        <taxon>unclassified sequences</taxon>
        <taxon>metagenomes</taxon>
        <taxon>ecological metagenomes</taxon>
    </lineage>
</organism>
<accession>A0A3B0ZJN4</accession>
<proteinExistence type="predicted"/>
<protein>
    <submittedName>
        <fullName evidence="1">Uncharacterized protein</fullName>
    </submittedName>
</protein>
<dbReference type="AlphaFoldDB" id="A0A3B0ZJN4"/>
<name>A0A3B0ZJN4_9ZZZZ</name>